<reference evidence="5" key="1">
    <citation type="journal article" date="1998" name="FEMS Microbiol. Lett.">
        <title>Structure and evolution of the leucine plasmids carried by the endosymbiont (Buchnera aphidicola) from aphids of the family Aphididae.</title>
        <authorList>
            <person name="Silva F.J."/>
            <person name="Van Ham R.C.H.J."/>
            <person name="Sabater B."/>
            <person name="Latorre A."/>
        </authorList>
    </citation>
    <scope>NUCLEOTIDE SEQUENCE</scope>
    <source>
        <plasmid evidence="5">pBAs1</plasmid>
    </source>
</reference>
<organism evidence="5">
    <name type="scientific">Buchnera aphidicola</name>
    <dbReference type="NCBI Taxonomy" id="9"/>
    <lineage>
        <taxon>Bacteria</taxon>
        <taxon>Pseudomonadati</taxon>
        <taxon>Pseudomonadota</taxon>
        <taxon>Gammaproteobacteria</taxon>
        <taxon>Enterobacterales</taxon>
        <taxon>Erwiniaceae</taxon>
        <taxon>Buchnera</taxon>
    </lineage>
</organism>
<comment type="function">
    <text evidence="1">This protein is essential for plasmid replication; it is involved in copy control functions.</text>
</comment>
<name>Q9ZEY6_9GAMM</name>
<comment type="similarity">
    <text evidence="2">Belongs to the IncFII RepA family.</text>
</comment>
<dbReference type="GO" id="GO:0006276">
    <property type="term" value="P:plasmid maintenance"/>
    <property type="evidence" value="ECO:0007669"/>
    <property type="project" value="UniProtKB-KW"/>
</dbReference>
<gene>
    <name evidence="5" type="primary">repA2 protein</name>
</gene>
<dbReference type="GO" id="GO:0006260">
    <property type="term" value="P:DNA replication"/>
    <property type="evidence" value="ECO:0007669"/>
    <property type="project" value="UniProtKB-KW"/>
</dbReference>
<protein>
    <submittedName>
        <fullName evidence="5">RepA2 protein</fullName>
    </submittedName>
</protein>
<keyword evidence="3" id="KW-0615">Plasmid copy control</keyword>
<proteinExistence type="inferred from homology"/>
<keyword evidence="5" id="KW-0614">Plasmid</keyword>
<accession>Q9ZEY6</accession>
<sequence length="249" mass="28680">MPRKNYIYNPKPFFKPSKNDRKRSTFICYAMKKASEVDVARSKLNSTLLPIDPKTGNVLTRFRRLNKHRACAMRAIIPAMLYYFNINSKLVEASIEKLADECGLSTLSDSGNKSITRASRLISEFLEPMGFIKCKRIKSKSVSNYTPKKIFLTPMFFILCNIPQSKINNYLSTKTKPSYKLKKQERGIFISLLDMKIISQLDEKSARNKILNSLINYYTASELTKIGPKGLKKKIDIEYSNLCKLYKKK</sequence>
<evidence type="ECO:0000256" key="3">
    <source>
        <dbReference type="ARBA" id="ARBA00022689"/>
    </source>
</evidence>
<dbReference type="Pfam" id="PF02387">
    <property type="entry name" value="IncFII_repA"/>
    <property type="match status" value="2"/>
</dbReference>
<dbReference type="AlphaFoldDB" id="Q9ZEY6"/>
<dbReference type="EMBL" id="AJ006879">
    <property type="protein sequence ID" value="CAA07307.1"/>
    <property type="molecule type" value="Genomic_DNA"/>
</dbReference>
<dbReference type="InterPro" id="IPR003446">
    <property type="entry name" value="Plasmid_replication_init_RepA"/>
</dbReference>
<evidence type="ECO:0000313" key="5">
    <source>
        <dbReference type="EMBL" id="CAA07307.1"/>
    </source>
</evidence>
<keyword evidence="4" id="KW-0235">DNA replication</keyword>
<evidence type="ECO:0000256" key="1">
    <source>
        <dbReference type="ARBA" id="ARBA00002740"/>
    </source>
</evidence>
<evidence type="ECO:0000256" key="4">
    <source>
        <dbReference type="ARBA" id="ARBA00022705"/>
    </source>
</evidence>
<geneLocation type="plasmid" evidence="5">
    <name>pBAs1</name>
</geneLocation>
<dbReference type="NCBIfam" id="NF040977">
    <property type="entry name" value="RepA_IncFII_LM"/>
    <property type="match status" value="1"/>
</dbReference>
<evidence type="ECO:0000256" key="2">
    <source>
        <dbReference type="ARBA" id="ARBA00008256"/>
    </source>
</evidence>